<evidence type="ECO:0000313" key="11">
    <source>
        <dbReference type="EMBL" id="VEN72589.1"/>
    </source>
</evidence>
<dbReference type="InterPro" id="IPR029063">
    <property type="entry name" value="SAM-dependent_MTases_sf"/>
</dbReference>
<evidence type="ECO:0000256" key="1">
    <source>
        <dbReference type="ARBA" id="ARBA00022490"/>
    </source>
</evidence>
<dbReference type="FunFam" id="1.10.8.100:FF:000001">
    <property type="entry name" value="Ribosomal RNA small subunit methyltransferase A"/>
    <property type="match status" value="1"/>
</dbReference>
<dbReference type="PROSITE" id="PS01131">
    <property type="entry name" value="RRNA_A_DIMETH"/>
    <property type="match status" value="1"/>
</dbReference>
<gene>
    <name evidence="7 11" type="primary">rsmA</name>
    <name evidence="7" type="synonym">ksgA</name>
    <name evidence="11" type="ORF">EPICR_10088</name>
</gene>
<dbReference type="PROSITE" id="PS51689">
    <property type="entry name" value="SAM_RNA_A_N6_MT"/>
    <property type="match status" value="1"/>
</dbReference>
<dbReference type="EC" id="2.1.1.182" evidence="7"/>
<accession>A0A484HD27</accession>
<keyword evidence="3 7" id="KW-0489">Methyltransferase</keyword>
<proteinExistence type="inferred from homology"/>
<evidence type="ECO:0000259" key="10">
    <source>
        <dbReference type="SMART" id="SM00650"/>
    </source>
</evidence>
<evidence type="ECO:0000256" key="9">
    <source>
        <dbReference type="SAM" id="MobiDB-lite"/>
    </source>
</evidence>
<keyword evidence="5 7" id="KW-0949">S-adenosyl-L-methionine</keyword>
<feature type="binding site" evidence="7 8">
    <location>
        <position position="97"/>
    </location>
    <ligand>
        <name>S-adenosyl-L-methionine</name>
        <dbReference type="ChEBI" id="CHEBI:59789"/>
    </ligand>
</feature>
<feature type="binding site" evidence="7 8">
    <location>
        <position position="49"/>
    </location>
    <ligand>
        <name>S-adenosyl-L-methionine</name>
        <dbReference type="ChEBI" id="CHEBI:59789"/>
    </ligand>
</feature>
<dbReference type="InterPro" id="IPR023165">
    <property type="entry name" value="rRNA_Ade_diMease-like_C"/>
</dbReference>
<comment type="similarity">
    <text evidence="7">Belongs to the class I-like SAM-binding methyltransferase superfamily. rRNA adenine N(6)-methyltransferase family. RsmA subfamily.</text>
</comment>
<name>A0A484HD27_9BACT</name>
<keyword evidence="2 7" id="KW-0698">rRNA processing</keyword>
<dbReference type="InterPro" id="IPR020596">
    <property type="entry name" value="rRNA_Ade_Mease_Trfase_CS"/>
</dbReference>
<feature type="domain" description="Ribosomal RNA adenine methylase transferase N-terminal" evidence="10">
    <location>
        <begin position="29"/>
        <end position="204"/>
    </location>
</feature>
<sequence length="309" mass="33697">MSSPREILRRTDIRAKKSLGQHFLSDPGLAEKIAAALDIEPDDIVLEIGPGLGALTFCLARKAAGVWAVEKDRRMMGILKAELGAGGVDNVRLVEGDFLKFDISGLSAAEGRSLKVAGNLPYNISSQVLARLAESRQVISGAVLMFQKELARRVMAKPGTKDYGRLSVALAYCADIRRVARAGSKSFFPRPKVDSEVLRVDFKTPDFPARDEIFFKSVVKAAFSSRRKTLKNALAGSHLSIEAAGAIQALGRAGVDPVRRAETLSVEEFVRLADVLNDAAEYPAPRTGERTQKEASQSPRKNRRRHGDR</sequence>
<dbReference type="InterPro" id="IPR001737">
    <property type="entry name" value="KsgA/Erm"/>
</dbReference>
<evidence type="ECO:0000256" key="3">
    <source>
        <dbReference type="ARBA" id="ARBA00022603"/>
    </source>
</evidence>
<keyword evidence="4 7" id="KW-0808">Transferase</keyword>
<feature type="binding site" evidence="7 8">
    <location>
        <position position="22"/>
    </location>
    <ligand>
        <name>S-adenosyl-L-methionine</name>
        <dbReference type="ChEBI" id="CHEBI:59789"/>
    </ligand>
</feature>
<dbReference type="GO" id="GO:0052908">
    <property type="term" value="F:16S rRNA (adenine(1518)-N(6)/adenine(1519)-N(6))-dimethyltransferase activity"/>
    <property type="evidence" value="ECO:0007669"/>
    <property type="project" value="UniProtKB-EC"/>
</dbReference>
<dbReference type="EMBL" id="CAACVI010000001">
    <property type="protein sequence ID" value="VEN72589.1"/>
    <property type="molecule type" value="Genomic_DNA"/>
</dbReference>
<evidence type="ECO:0000256" key="8">
    <source>
        <dbReference type="PROSITE-ProRule" id="PRU01026"/>
    </source>
</evidence>
<evidence type="ECO:0000256" key="2">
    <source>
        <dbReference type="ARBA" id="ARBA00022552"/>
    </source>
</evidence>
<comment type="subcellular location">
    <subcellularLocation>
        <location evidence="7">Cytoplasm</location>
    </subcellularLocation>
</comment>
<dbReference type="SUPFAM" id="SSF53335">
    <property type="entry name" value="S-adenosyl-L-methionine-dependent methyltransferases"/>
    <property type="match status" value="1"/>
</dbReference>
<feature type="region of interest" description="Disordered" evidence="9">
    <location>
        <begin position="280"/>
        <end position="309"/>
    </location>
</feature>
<dbReference type="Pfam" id="PF00398">
    <property type="entry name" value="RrnaAD"/>
    <property type="match status" value="1"/>
</dbReference>
<keyword evidence="6 7" id="KW-0694">RNA-binding</keyword>
<feature type="compositionally biased region" description="Basic residues" evidence="9">
    <location>
        <begin position="300"/>
        <end position="309"/>
    </location>
</feature>
<reference evidence="11" key="1">
    <citation type="submission" date="2019-01" db="EMBL/GenBank/DDBJ databases">
        <authorList>
            <consortium name="Genoscope - CEA"/>
            <person name="William W."/>
        </authorList>
    </citation>
    <scope>NUCLEOTIDE SEQUENCE</scope>
    <source>
        <strain evidence="11">CR-1</strain>
    </source>
</reference>
<comment type="catalytic activity">
    <reaction evidence="7">
        <text>adenosine(1518)/adenosine(1519) in 16S rRNA + 4 S-adenosyl-L-methionine = N(6)-dimethyladenosine(1518)/N(6)-dimethyladenosine(1519) in 16S rRNA + 4 S-adenosyl-L-homocysteine + 4 H(+)</text>
        <dbReference type="Rhea" id="RHEA:19609"/>
        <dbReference type="Rhea" id="RHEA-COMP:10232"/>
        <dbReference type="Rhea" id="RHEA-COMP:10233"/>
        <dbReference type="ChEBI" id="CHEBI:15378"/>
        <dbReference type="ChEBI" id="CHEBI:57856"/>
        <dbReference type="ChEBI" id="CHEBI:59789"/>
        <dbReference type="ChEBI" id="CHEBI:74411"/>
        <dbReference type="ChEBI" id="CHEBI:74493"/>
        <dbReference type="EC" id="2.1.1.182"/>
    </reaction>
</comment>
<dbReference type="NCBIfam" id="TIGR00755">
    <property type="entry name" value="ksgA"/>
    <property type="match status" value="1"/>
</dbReference>
<dbReference type="InterPro" id="IPR020598">
    <property type="entry name" value="rRNA_Ade_methylase_Trfase_N"/>
</dbReference>
<dbReference type="InterPro" id="IPR011530">
    <property type="entry name" value="rRNA_adenine_dimethylase"/>
</dbReference>
<dbReference type="HAMAP" id="MF_00607">
    <property type="entry name" value="16SrRNA_methyltr_A"/>
    <property type="match status" value="1"/>
</dbReference>
<comment type="function">
    <text evidence="7">Specifically dimethylates two adjacent adenosines (A1518 and A1519) in the loop of a conserved hairpin near the 3'-end of 16S rRNA in the 30S particle. May play a critical role in biogenesis of 30S subunits.</text>
</comment>
<evidence type="ECO:0000256" key="5">
    <source>
        <dbReference type="ARBA" id="ARBA00022691"/>
    </source>
</evidence>
<evidence type="ECO:0000256" key="4">
    <source>
        <dbReference type="ARBA" id="ARBA00022679"/>
    </source>
</evidence>
<organism evidence="11">
    <name type="scientific">uncultured Desulfobacteraceae bacterium</name>
    <dbReference type="NCBI Taxonomy" id="218296"/>
    <lineage>
        <taxon>Bacteria</taxon>
        <taxon>Pseudomonadati</taxon>
        <taxon>Thermodesulfobacteriota</taxon>
        <taxon>Desulfobacteria</taxon>
        <taxon>Desulfobacterales</taxon>
        <taxon>Desulfobacteraceae</taxon>
        <taxon>environmental samples</taxon>
    </lineage>
</organism>
<evidence type="ECO:0000256" key="7">
    <source>
        <dbReference type="HAMAP-Rule" id="MF_00607"/>
    </source>
</evidence>
<dbReference type="AlphaFoldDB" id="A0A484HD27"/>
<evidence type="ECO:0000256" key="6">
    <source>
        <dbReference type="ARBA" id="ARBA00022884"/>
    </source>
</evidence>
<dbReference type="GO" id="GO:0005829">
    <property type="term" value="C:cytosol"/>
    <property type="evidence" value="ECO:0007669"/>
    <property type="project" value="TreeGrafter"/>
</dbReference>
<feature type="binding site" evidence="7 8">
    <location>
        <position position="24"/>
    </location>
    <ligand>
        <name>S-adenosyl-L-methionine</name>
        <dbReference type="ChEBI" id="CHEBI:59789"/>
    </ligand>
</feature>
<dbReference type="Gene3D" id="3.40.50.150">
    <property type="entry name" value="Vaccinia Virus protein VP39"/>
    <property type="match status" value="1"/>
</dbReference>
<dbReference type="PANTHER" id="PTHR11727">
    <property type="entry name" value="DIMETHYLADENOSINE TRANSFERASE"/>
    <property type="match status" value="1"/>
</dbReference>
<dbReference type="SMART" id="SM00650">
    <property type="entry name" value="rADc"/>
    <property type="match status" value="1"/>
</dbReference>
<protein>
    <recommendedName>
        <fullName evidence="7">Ribosomal RNA small subunit methyltransferase A</fullName>
        <ecNumber evidence="7">2.1.1.182</ecNumber>
    </recommendedName>
    <alternativeName>
        <fullName evidence="7">16S rRNA (adenine(1518)-N(6)/adenine(1519)-N(6))-dimethyltransferase</fullName>
    </alternativeName>
    <alternativeName>
        <fullName evidence="7">16S rRNA dimethyladenosine transferase</fullName>
    </alternativeName>
    <alternativeName>
        <fullName evidence="7">16S rRNA dimethylase</fullName>
    </alternativeName>
    <alternativeName>
        <fullName evidence="7">S-adenosylmethionine-6-N', N'-adenosyl(rRNA) dimethyltransferase</fullName>
    </alternativeName>
</protein>
<feature type="binding site" evidence="7 8">
    <location>
        <position position="70"/>
    </location>
    <ligand>
        <name>S-adenosyl-L-methionine</name>
        <dbReference type="ChEBI" id="CHEBI:59789"/>
    </ligand>
</feature>
<feature type="binding site" evidence="7 8">
    <location>
        <position position="119"/>
    </location>
    <ligand>
        <name>S-adenosyl-L-methionine</name>
        <dbReference type="ChEBI" id="CHEBI:59789"/>
    </ligand>
</feature>
<dbReference type="CDD" id="cd02440">
    <property type="entry name" value="AdoMet_MTases"/>
    <property type="match status" value="1"/>
</dbReference>
<keyword evidence="1 7" id="KW-0963">Cytoplasm</keyword>
<dbReference type="GO" id="GO:0003723">
    <property type="term" value="F:RNA binding"/>
    <property type="evidence" value="ECO:0007669"/>
    <property type="project" value="UniProtKB-UniRule"/>
</dbReference>
<dbReference type="PANTHER" id="PTHR11727:SF7">
    <property type="entry name" value="DIMETHYLADENOSINE TRANSFERASE-RELATED"/>
    <property type="match status" value="1"/>
</dbReference>
<dbReference type="Gene3D" id="1.10.8.100">
    <property type="entry name" value="Ribosomal RNA adenine dimethylase-like, domain 2"/>
    <property type="match status" value="1"/>
</dbReference>